<proteinExistence type="predicted"/>
<evidence type="ECO:0000313" key="2">
    <source>
        <dbReference type="Proteomes" id="UP000054988"/>
    </source>
</evidence>
<sequence>MRQVTELKKPTVNNTALSATYRLRTTDLTAHGGSSSGWIYDSVVQELNVTSGHAIRTRKASNRIDPEECMNAYAWRTYNQTGDDHDTAWDYFHINSTEKDNSENYPVSSRHCSTIYYLDGSDEHVIWRLGDREFSFIVFHGNINGESVLFNNAGLIAGYPSPADGDVHRVGFDALGLGAVSIRSSTMSGPVRH</sequence>
<dbReference type="InterPro" id="IPR039535">
    <property type="entry name" value="ASST-like"/>
</dbReference>
<dbReference type="AlphaFoldDB" id="A0A0W0GBW6"/>
<protein>
    <submittedName>
        <fullName evidence="1">Uncharacterized protein</fullName>
    </submittedName>
</protein>
<dbReference type="EMBL" id="LATX01000509">
    <property type="protein sequence ID" value="KTB46062.1"/>
    <property type="molecule type" value="Genomic_DNA"/>
</dbReference>
<gene>
    <name evidence="1" type="ORF">WG66_1365</name>
</gene>
<evidence type="ECO:0000313" key="1">
    <source>
        <dbReference type="EMBL" id="KTB46062.1"/>
    </source>
</evidence>
<name>A0A0W0GBW6_MONRR</name>
<accession>A0A0W0GBW6</accession>
<dbReference type="Proteomes" id="UP000054988">
    <property type="component" value="Unassembled WGS sequence"/>
</dbReference>
<organism evidence="1 2">
    <name type="scientific">Moniliophthora roreri</name>
    <name type="common">Frosty pod rot fungus</name>
    <name type="synonym">Monilia roreri</name>
    <dbReference type="NCBI Taxonomy" id="221103"/>
    <lineage>
        <taxon>Eukaryota</taxon>
        <taxon>Fungi</taxon>
        <taxon>Dikarya</taxon>
        <taxon>Basidiomycota</taxon>
        <taxon>Agaricomycotina</taxon>
        <taxon>Agaricomycetes</taxon>
        <taxon>Agaricomycetidae</taxon>
        <taxon>Agaricales</taxon>
        <taxon>Marasmiineae</taxon>
        <taxon>Marasmiaceae</taxon>
        <taxon>Moniliophthora</taxon>
    </lineage>
</organism>
<comment type="caution">
    <text evidence="1">The sequence shown here is derived from an EMBL/GenBank/DDBJ whole genome shotgun (WGS) entry which is preliminary data.</text>
</comment>
<reference evidence="1 2" key="1">
    <citation type="submission" date="2015-12" db="EMBL/GenBank/DDBJ databases">
        <title>Draft genome sequence of Moniliophthora roreri, the causal agent of frosty pod rot of cacao.</title>
        <authorList>
            <person name="Aime M.C."/>
            <person name="Diaz-Valderrama J.R."/>
            <person name="Kijpornyongpan T."/>
            <person name="Phillips-Mora W."/>
        </authorList>
    </citation>
    <scope>NUCLEOTIDE SEQUENCE [LARGE SCALE GENOMIC DNA]</scope>
    <source>
        <strain evidence="1 2">MCA 2952</strain>
    </source>
</reference>
<dbReference type="PANTHER" id="PTHR35340">
    <property type="entry name" value="PQQ ENZYME REPEAT PROTEIN-RELATED"/>
    <property type="match status" value="1"/>
</dbReference>
<dbReference type="Pfam" id="PF14269">
    <property type="entry name" value="Arylsulfotran_2"/>
    <property type="match status" value="1"/>
</dbReference>
<dbReference type="PANTHER" id="PTHR35340:SF5">
    <property type="entry name" value="ASST-DOMAIN-CONTAINING PROTEIN"/>
    <property type="match status" value="1"/>
</dbReference>
<dbReference type="InterPro" id="IPR053143">
    <property type="entry name" value="Arylsulfate_ST"/>
</dbReference>